<evidence type="ECO:0000313" key="1">
    <source>
        <dbReference type="EMBL" id="SJZ38812.1"/>
    </source>
</evidence>
<sequence>MSYLPCELHCHSNHGESNFSVSELLQKSADDHLALIAITDKNTTDGFAELDDSVTPSIKGMECATPYGSLLALGIDSAVDTSNTTPDNIDSVIQELRGNGTVVGISHPFDENGAWKFNLRNHRNIDFIEVWHGAFTFANAENDRALAMWTELLDKGCHIACTYGRDWKNDENSGHFGCTYLDIDGEINQHNALKALRMGKSVASTGVKFFFRVHQKGVTYTIGETLKKGSSVFSFFTDLHSREKNSGAEEVEYQTIKLITNGGVCVMETAVSERHIHINLKNNHWYRAELWGKVDGEKKLLAVTSPIYTA</sequence>
<dbReference type="EMBL" id="FUWW01000003">
    <property type="protein sequence ID" value="SJZ38812.1"/>
    <property type="molecule type" value="Genomic_DNA"/>
</dbReference>
<dbReference type="OrthoDB" id="9804333at2"/>
<reference evidence="1 2" key="1">
    <citation type="submission" date="2017-02" db="EMBL/GenBank/DDBJ databases">
        <authorList>
            <person name="Peterson S.W."/>
        </authorList>
    </citation>
    <scope>NUCLEOTIDE SEQUENCE [LARGE SCALE GENOMIC DNA]</scope>
    <source>
        <strain evidence="1 2">ATCC 51222</strain>
    </source>
</reference>
<protein>
    <submittedName>
        <fullName evidence="1">Predicted metal-dependent phosphoesterase TrpH, contains PHP domain</fullName>
    </submittedName>
</protein>
<proteinExistence type="predicted"/>
<dbReference type="NCBIfam" id="NF038032">
    <property type="entry name" value="CehA_McbA_metalo"/>
    <property type="match status" value="1"/>
</dbReference>
<gene>
    <name evidence="1" type="ORF">SAMN02745114_00340</name>
</gene>
<accession>A0A1T4K8Q4</accession>
<name>A0A1T4K8Q4_9FIRM</name>
<dbReference type="RefSeq" id="WP_078767845.1">
    <property type="nucleotide sequence ID" value="NZ_FUWW01000003.1"/>
</dbReference>
<dbReference type="InterPro" id="IPR016195">
    <property type="entry name" value="Pol/histidinol_Pase-like"/>
</dbReference>
<dbReference type="STRING" id="290054.SAMN02745114_00340"/>
<dbReference type="SUPFAM" id="SSF89550">
    <property type="entry name" value="PHP domain-like"/>
    <property type="match status" value="1"/>
</dbReference>
<dbReference type="Proteomes" id="UP000190657">
    <property type="component" value="Unassembled WGS sequence"/>
</dbReference>
<dbReference type="AlphaFoldDB" id="A0A1T4K8Q4"/>
<organism evidence="1 2">
    <name type="scientific">Eubacterium coprostanoligenes</name>
    <dbReference type="NCBI Taxonomy" id="290054"/>
    <lineage>
        <taxon>Bacteria</taxon>
        <taxon>Bacillati</taxon>
        <taxon>Bacillota</taxon>
        <taxon>Clostridia</taxon>
        <taxon>Eubacteriales</taxon>
        <taxon>Eubacteriaceae</taxon>
        <taxon>Eubacterium</taxon>
    </lineage>
</organism>
<evidence type="ECO:0000313" key="2">
    <source>
        <dbReference type="Proteomes" id="UP000190657"/>
    </source>
</evidence>
<dbReference type="Gene3D" id="3.20.20.140">
    <property type="entry name" value="Metal-dependent hydrolases"/>
    <property type="match status" value="1"/>
</dbReference>
<keyword evidence="2" id="KW-1185">Reference proteome</keyword>